<accession>A0AAN6TUR5</accession>
<evidence type="ECO:0000313" key="2">
    <source>
        <dbReference type="Proteomes" id="UP001302602"/>
    </source>
</evidence>
<reference evidence="1" key="1">
    <citation type="journal article" date="2023" name="Mol. Phylogenet. Evol.">
        <title>Genome-scale phylogeny and comparative genomics of the fungal order Sordariales.</title>
        <authorList>
            <person name="Hensen N."/>
            <person name="Bonometti L."/>
            <person name="Westerberg I."/>
            <person name="Brannstrom I.O."/>
            <person name="Guillou S."/>
            <person name="Cros-Aarteil S."/>
            <person name="Calhoun S."/>
            <person name="Haridas S."/>
            <person name="Kuo A."/>
            <person name="Mondo S."/>
            <person name="Pangilinan J."/>
            <person name="Riley R."/>
            <person name="LaButti K."/>
            <person name="Andreopoulos B."/>
            <person name="Lipzen A."/>
            <person name="Chen C."/>
            <person name="Yan M."/>
            <person name="Daum C."/>
            <person name="Ng V."/>
            <person name="Clum A."/>
            <person name="Steindorff A."/>
            <person name="Ohm R.A."/>
            <person name="Martin F."/>
            <person name="Silar P."/>
            <person name="Natvig D.O."/>
            <person name="Lalanne C."/>
            <person name="Gautier V."/>
            <person name="Ament-Velasquez S.L."/>
            <person name="Kruys A."/>
            <person name="Hutchinson M.I."/>
            <person name="Powell A.J."/>
            <person name="Barry K."/>
            <person name="Miller A.N."/>
            <person name="Grigoriev I.V."/>
            <person name="Debuchy R."/>
            <person name="Gladieux P."/>
            <person name="Hiltunen Thoren M."/>
            <person name="Johannesson H."/>
        </authorList>
    </citation>
    <scope>NUCLEOTIDE SEQUENCE</scope>
    <source>
        <strain evidence="1">CBS 731.68</strain>
    </source>
</reference>
<keyword evidence="2" id="KW-1185">Reference proteome</keyword>
<evidence type="ECO:0000313" key="1">
    <source>
        <dbReference type="EMBL" id="KAK4120596.1"/>
    </source>
</evidence>
<sequence>MADLSSIPNPTPKQFMQEYHFYRDQQPALYSQQALYNENGEVKGYDAGYKPGFELGRRSAVPVAYQMHLSALGEIFRRAKEIRADLQVKLNASSGLNNGMVHGQGHRVAPTGMMVKLGTELGKLEGTVEYLVRKTAVAAGEGGLGLDELTSMVVGGGNEGRRDGVELCEFLRMALDGERRGWGTAMMEKRKHGNSEKGG</sequence>
<proteinExistence type="predicted"/>
<comment type="caution">
    <text evidence="1">The sequence shown here is derived from an EMBL/GenBank/DDBJ whole genome shotgun (WGS) entry which is preliminary data.</text>
</comment>
<protein>
    <submittedName>
        <fullName evidence="1">Uncharacterized protein</fullName>
    </submittedName>
</protein>
<name>A0AAN6TUR5_9PEZI</name>
<dbReference type="GeneID" id="87833339"/>
<dbReference type="EMBL" id="MU853237">
    <property type="protein sequence ID" value="KAK4120596.1"/>
    <property type="molecule type" value="Genomic_DNA"/>
</dbReference>
<gene>
    <name evidence="1" type="ORF">N657DRAFT_683418</name>
</gene>
<dbReference type="RefSeq" id="XP_062644367.1">
    <property type="nucleotide sequence ID" value="XM_062796571.1"/>
</dbReference>
<organism evidence="1 2">
    <name type="scientific">Parathielavia appendiculata</name>
    <dbReference type="NCBI Taxonomy" id="2587402"/>
    <lineage>
        <taxon>Eukaryota</taxon>
        <taxon>Fungi</taxon>
        <taxon>Dikarya</taxon>
        <taxon>Ascomycota</taxon>
        <taxon>Pezizomycotina</taxon>
        <taxon>Sordariomycetes</taxon>
        <taxon>Sordariomycetidae</taxon>
        <taxon>Sordariales</taxon>
        <taxon>Chaetomiaceae</taxon>
        <taxon>Parathielavia</taxon>
    </lineage>
</organism>
<reference evidence="1" key="2">
    <citation type="submission" date="2023-05" db="EMBL/GenBank/DDBJ databases">
        <authorList>
            <consortium name="Lawrence Berkeley National Laboratory"/>
            <person name="Steindorff A."/>
            <person name="Hensen N."/>
            <person name="Bonometti L."/>
            <person name="Westerberg I."/>
            <person name="Brannstrom I.O."/>
            <person name="Guillou S."/>
            <person name="Cros-Aarteil S."/>
            <person name="Calhoun S."/>
            <person name="Haridas S."/>
            <person name="Kuo A."/>
            <person name="Mondo S."/>
            <person name="Pangilinan J."/>
            <person name="Riley R."/>
            <person name="Labutti K."/>
            <person name="Andreopoulos B."/>
            <person name="Lipzen A."/>
            <person name="Chen C."/>
            <person name="Yanf M."/>
            <person name="Daum C."/>
            <person name="Ng V."/>
            <person name="Clum A."/>
            <person name="Ohm R."/>
            <person name="Martin F."/>
            <person name="Silar P."/>
            <person name="Natvig D."/>
            <person name="Lalanne C."/>
            <person name="Gautier V."/>
            <person name="Ament-Velasquez S.L."/>
            <person name="Kruys A."/>
            <person name="Hutchinson M.I."/>
            <person name="Powell A.J."/>
            <person name="Barry K."/>
            <person name="Miller A.N."/>
            <person name="Grigoriev I.V."/>
            <person name="Debuchy R."/>
            <person name="Gladieux P."/>
            <person name="Thoren M.H."/>
            <person name="Johannesson H."/>
        </authorList>
    </citation>
    <scope>NUCLEOTIDE SEQUENCE</scope>
    <source>
        <strain evidence="1">CBS 731.68</strain>
    </source>
</reference>
<dbReference type="Proteomes" id="UP001302602">
    <property type="component" value="Unassembled WGS sequence"/>
</dbReference>
<dbReference type="AlphaFoldDB" id="A0AAN6TUR5"/>